<name>A0ABN6IT05_9CLOT</name>
<dbReference type="EMBL" id="AP024849">
    <property type="protein sequence ID" value="BCZ44756.1"/>
    <property type="molecule type" value="Genomic_DNA"/>
</dbReference>
<keyword evidence="2" id="KW-1185">Reference proteome</keyword>
<proteinExistence type="predicted"/>
<protein>
    <submittedName>
        <fullName evidence="1">Uncharacterized protein</fullName>
    </submittedName>
</protein>
<gene>
    <name evidence="1" type="ORF">psyc5s11_08230</name>
</gene>
<sequence>MSSEPKSIICCESLTQEERYASRAPIIMENRLANGLVVVFDCALYLNDSLLPLYIKQIDKISSCETIHYPIIIINEICIL</sequence>
<evidence type="ECO:0000313" key="2">
    <source>
        <dbReference type="Proteomes" id="UP000824633"/>
    </source>
</evidence>
<evidence type="ECO:0000313" key="1">
    <source>
        <dbReference type="EMBL" id="BCZ44756.1"/>
    </source>
</evidence>
<dbReference type="Proteomes" id="UP000824633">
    <property type="component" value="Chromosome"/>
</dbReference>
<accession>A0ABN6IT05</accession>
<reference evidence="2" key="1">
    <citation type="submission" date="2021-07" db="EMBL/GenBank/DDBJ databases">
        <title>Complete genome sequencing of a Clostridium isolate.</title>
        <authorList>
            <person name="Ueki A."/>
            <person name="Tonouchi A."/>
        </authorList>
    </citation>
    <scope>NUCLEOTIDE SEQUENCE [LARGE SCALE GENOMIC DNA]</scope>
    <source>
        <strain evidence="2">C5S11</strain>
    </source>
</reference>
<organism evidence="1 2">
    <name type="scientific">Clostridium gelidum</name>
    <dbReference type="NCBI Taxonomy" id="704125"/>
    <lineage>
        <taxon>Bacteria</taxon>
        <taxon>Bacillati</taxon>
        <taxon>Bacillota</taxon>
        <taxon>Clostridia</taxon>
        <taxon>Eubacteriales</taxon>
        <taxon>Clostridiaceae</taxon>
        <taxon>Clostridium</taxon>
    </lineage>
</organism>